<accession>A0AAP4BQE0</accession>
<comment type="subcellular location">
    <subcellularLocation>
        <location evidence="1">Cell membrane</location>
        <topology evidence="1">Multi-pass membrane protein</topology>
    </subcellularLocation>
</comment>
<proteinExistence type="predicted"/>
<evidence type="ECO:0000313" key="11">
    <source>
        <dbReference type="Proteomes" id="UP001224412"/>
    </source>
</evidence>
<evidence type="ECO:0000256" key="6">
    <source>
        <dbReference type="SAM" id="MobiDB-lite"/>
    </source>
</evidence>
<evidence type="ECO:0000259" key="8">
    <source>
        <dbReference type="PROSITE" id="PS51352"/>
    </source>
</evidence>
<evidence type="ECO:0000313" key="9">
    <source>
        <dbReference type="EMBL" id="MDK4290255.1"/>
    </source>
</evidence>
<dbReference type="EMBL" id="JASNVH010000004">
    <property type="protein sequence ID" value="MDK4306580.1"/>
    <property type="molecule type" value="Genomic_DNA"/>
</dbReference>
<dbReference type="SUPFAM" id="SSF52833">
    <property type="entry name" value="Thioredoxin-like"/>
    <property type="match status" value="1"/>
</dbReference>
<reference evidence="10 12" key="1">
    <citation type="submission" date="2023-05" db="EMBL/GenBank/DDBJ databases">
        <title>Metabolic capabilities are highly conserved among human nasal-associated Corynebacterium species in pangenomic analyses.</title>
        <authorList>
            <person name="Tran T.H."/>
            <person name="Roberts A.Q."/>
            <person name="Escapa I.F."/>
            <person name="Gao W."/>
            <person name="Conlan S."/>
            <person name="Kong H."/>
            <person name="Segre J.A."/>
            <person name="Kelly M.S."/>
            <person name="Lemon K.P."/>
        </authorList>
    </citation>
    <scope>NUCLEOTIDE SEQUENCE</scope>
    <source>
        <strain evidence="10">KPL2773</strain>
        <strain evidence="9 12">KPL3772</strain>
    </source>
</reference>
<dbReference type="PANTHER" id="PTHR42852">
    <property type="entry name" value="THIOL:DISULFIDE INTERCHANGE PROTEIN DSBE"/>
    <property type="match status" value="1"/>
</dbReference>
<dbReference type="InterPro" id="IPR000866">
    <property type="entry name" value="AhpC/TSA"/>
</dbReference>
<keyword evidence="2" id="KW-1003">Cell membrane</keyword>
<evidence type="ECO:0000313" key="12">
    <source>
        <dbReference type="Proteomes" id="UP001239759"/>
    </source>
</evidence>
<dbReference type="GO" id="GO:0005886">
    <property type="term" value="C:plasma membrane"/>
    <property type="evidence" value="ECO:0007669"/>
    <property type="project" value="UniProtKB-SubCell"/>
</dbReference>
<evidence type="ECO:0000256" key="2">
    <source>
        <dbReference type="ARBA" id="ARBA00022475"/>
    </source>
</evidence>
<dbReference type="GO" id="GO:0017004">
    <property type="term" value="P:cytochrome complex assembly"/>
    <property type="evidence" value="ECO:0007669"/>
    <property type="project" value="InterPro"/>
</dbReference>
<dbReference type="PANTHER" id="PTHR42852:SF13">
    <property type="entry name" value="PROTEIN DIPZ"/>
    <property type="match status" value="1"/>
</dbReference>
<keyword evidence="3 7" id="KW-0812">Transmembrane</keyword>
<comment type="caution">
    <text evidence="10">The sequence shown here is derived from an EMBL/GenBank/DDBJ whole genome shotgun (WGS) entry which is preliminary data.</text>
</comment>
<dbReference type="InterPro" id="IPR013766">
    <property type="entry name" value="Thioredoxin_domain"/>
</dbReference>
<dbReference type="AlphaFoldDB" id="A0AAP4BQE0"/>
<sequence length="538" mass="58136">MLSTIAIGFIGGLITGISPCILPILPLVLAVSQGSKSRPWLVIGGLVTSFTVVTLFATTLLNALGLPADILWKLGIALLVLVGLGMIFPKLQELLEWPFQFLPRAHKLQARARDKGGFAVGLAMGVVFVPCAGPVLAAITVAGATGEIDARIAVLCISFAIGVAIPLLAFALGGQQVGKRVDFFQSRQRIFRATAGVIVIAMAGALALGAPAWIQQKLPNWTGDAEKTVTAQLAQQNEGSDSLEDCRGNGELGNCGTVPELVGLENWMNTDGPVDPRTSGDVTLIDFWAYACINCQRANTHITKLYDHYRDYGFTVIGVHSPEYAFERETANVRQAVSEQNINYPVAQDNSFATWKAFNNHYWPAHYLVDAEGTVREIHEGEGAYARTEQLVRELLQKRDPSVELPAPLEDSDDETTQQRNPETYLGSQRARYYANSAYKSGTLSGPEPEIGQYTLEGDWTIDRENITAGDNAKIRLNYRAALVQAVVSGTGTIKANGKEFTVTDDGTVNLLESDQAQAGILEVEVSPGLSLYSFTFG</sequence>
<gene>
    <name evidence="9" type="ORF">QPX23_05890</name>
    <name evidence="10" type="ORF">QPX42_03310</name>
</gene>
<keyword evidence="4 7" id="KW-1133">Transmembrane helix</keyword>
<evidence type="ECO:0000256" key="3">
    <source>
        <dbReference type="ARBA" id="ARBA00022692"/>
    </source>
</evidence>
<feature type="transmembrane region" description="Helical" evidence="7">
    <location>
        <begin position="117"/>
        <end position="144"/>
    </location>
</feature>
<dbReference type="InterPro" id="IPR041017">
    <property type="entry name" value="Thioredoxin_10"/>
</dbReference>
<evidence type="ECO:0000256" key="4">
    <source>
        <dbReference type="ARBA" id="ARBA00022989"/>
    </source>
</evidence>
<evidence type="ECO:0000256" key="1">
    <source>
        <dbReference type="ARBA" id="ARBA00004651"/>
    </source>
</evidence>
<feature type="transmembrane region" description="Helical" evidence="7">
    <location>
        <begin position="150"/>
        <end position="172"/>
    </location>
</feature>
<dbReference type="Pfam" id="PF17991">
    <property type="entry name" value="Thioredoxin_10"/>
    <property type="match status" value="1"/>
</dbReference>
<dbReference type="Pfam" id="PF02683">
    <property type="entry name" value="DsbD_TM"/>
    <property type="match status" value="1"/>
</dbReference>
<name>A0AAP4BQE0_9CORY</name>
<dbReference type="InterPro" id="IPR036249">
    <property type="entry name" value="Thioredoxin-like_sf"/>
</dbReference>
<evidence type="ECO:0000256" key="5">
    <source>
        <dbReference type="ARBA" id="ARBA00023136"/>
    </source>
</evidence>
<dbReference type="PROSITE" id="PS51352">
    <property type="entry name" value="THIOREDOXIN_2"/>
    <property type="match status" value="1"/>
</dbReference>
<dbReference type="EMBL" id="JASNUQ010000007">
    <property type="protein sequence ID" value="MDK4290255.1"/>
    <property type="molecule type" value="Genomic_DNA"/>
</dbReference>
<protein>
    <submittedName>
        <fullName evidence="10">Cytochrome c biogenesis protein CcdA</fullName>
    </submittedName>
</protein>
<feature type="transmembrane region" description="Helical" evidence="7">
    <location>
        <begin position="40"/>
        <end position="64"/>
    </location>
</feature>
<dbReference type="InterPro" id="IPR003834">
    <property type="entry name" value="Cyt_c_assmbl_TM_dom"/>
</dbReference>
<feature type="transmembrane region" description="Helical" evidence="7">
    <location>
        <begin position="193"/>
        <end position="214"/>
    </location>
</feature>
<feature type="transmembrane region" description="Helical" evidence="7">
    <location>
        <begin position="6"/>
        <end position="28"/>
    </location>
</feature>
<feature type="region of interest" description="Disordered" evidence="6">
    <location>
        <begin position="403"/>
        <end position="424"/>
    </location>
</feature>
<dbReference type="InterPro" id="IPR050553">
    <property type="entry name" value="Thioredoxin_ResA/DsbE_sf"/>
</dbReference>
<dbReference type="Gene3D" id="2.60.120.260">
    <property type="entry name" value="Galactose-binding domain-like"/>
    <property type="match status" value="1"/>
</dbReference>
<dbReference type="Gene3D" id="3.40.30.10">
    <property type="entry name" value="Glutaredoxin"/>
    <property type="match status" value="1"/>
</dbReference>
<dbReference type="RefSeq" id="WP_126856395.1">
    <property type="nucleotide sequence ID" value="NZ_CP051667.1"/>
</dbReference>
<keyword evidence="12" id="KW-1185">Reference proteome</keyword>
<organism evidence="10 11">
    <name type="scientific">Corynebacterium pseudodiphtheriticum</name>
    <dbReference type="NCBI Taxonomy" id="37637"/>
    <lineage>
        <taxon>Bacteria</taxon>
        <taxon>Bacillati</taxon>
        <taxon>Actinomycetota</taxon>
        <taxon>Actinomycetes</taxon>
        <taxon>Mycobacteriales</taxon>
        <taxon>Corynebacteriaceae</taxon>
        <taxon>Corynebacterium</taxon>
    </lineage>
</organism>
<feature type="transmembrane region" description="Helical" evidence="7">
    <location>
        <begin position="70"/>
        <end position="88"/>
    </location>
</feature>
<dbReference type="Pfam" id="PF00578">
    <property type="entry name" value="AhpC-TSA"/>
    <property type="match status" value="1"/>
</dbReference>
<evidence type="ECO:0000313" key="10">
    <source>
        <dbReference type="EMBL" id="MDK4306580.1"/>
    </source>
</evidence>
<dbReference type="Proteomes" id="UP001224412">
    <property type="component" value="Unassembled WGS sequence"/>
</dbReference>
<feature type="domain" description="Thioredoxin" evidence="8">
    <location>
        <begin position="232"/>
        <end position="397"/>
    </location>
</feature>
<keyword evidence="5 7" id="KW-0472">Membrane</keyword>
<dbReference type="Proteomes" id="UP001239759">
    <property type="component" value="Unassembled WGS sequence"/>
</dbReference>
<evidence type="ECO:0000256" key="7">
    <source>
        <dbReference type="SAM" id="Phobius"/>
    </source>
</evidence>